<dbReference type="InterPro" id="IPR045474">
    <property type="entry name" value="GEVED"/>
</dbReference>
<keyword evidence="2" id="KW-0732">Signal</keyword>
<feature type="domain" description="GEVED" evidence="4">
    <location>
        <begin position="351"/>
        <end position="424"/>
    </location>
</feature>
<dbReference type="NCBIfam" id="TIGR04456">
    <property type="entry name" value="LruC_dom"/>
    <property type="match status" value="1"/>
</dbReference>
<evidence type="ECO:0000259" key="5">
    <source>
        <dbReference type="Pfam" id="PF21959"/>
    </source>
</evidence>
<evidence type="ECO:0000313" key="6">
    <source>
        <dbReference type="EMBL" id="QFU74582.1"/>
    </source>
</evidence>
<protein>
    <submittedName>
        <fullName evidence="6">LruC domain-containing protein</fullName>
    </submittedName>
</protein>
<dbReference type="InterPro" id="IPR032295">
    <property type="entry name" value="DUF4842"/>
</dbReference>
<feature type="compositionally biased region" description="Acidic residues" evidence="1">
    <location>
        <begin position="315"/>
        <end position="326"/>
    </location>
</feature>
<reference evidence="6 7" key="1">
    <citation type="submission" date="2019-02" db="EMBL/GenBank/DDBJ databases">
        <authorList>
            <person name="Li S.-H."/>
        </authorList>
    </citation>
    <scope>NUCLEOTIDE SEQUENCE [LARGE SCALE GENOMIC DNA]</scope>
    <source>
        <strain evidence="6 7">IMCC14385</strain>
    </source>
</reference>
<keyword evidence="7" id="KW-1185">Reference proteome</keyword>
<feature type="domain" description="DUF4842" evidence="3">
    <location>
        <begin position="485"/>
        <end position="691"/>
    </location>
</feature>
<proteinExistence type="predicted"/>
<dbReference type="KEGG" id="halc:EY643_02340"/>
<dbReference type="Pfam" id="PF21959">
    <property type="entry name" value="DUF6923"/>
    <property type="match status" value="1"/>
</dbReference>
<feature type="signal peptide" evidence="2">
    <location>
        <begin position="1"/>
        <end position="20"/>
    </location>
</feature>
<sequence>MKIENHCAALLLAVATIVPAGNVAASPFTSCPAQAFLVQGKTAVLYGVDLSTGYVEKLANNIGTSDKFNGVGFNLEDRYIYGWSYEHKTVARLTADYTLEPLPLTTSINDNFYVGDVSVSGSQYYFYKRGSGGSHGLWRVDLDPASDNYLTPKRIVDGRTLSLQIFDMAFHPDNGKLYSVTSAGDLVVINPNSGAVEFLARLSERGTFGAVYFDVDGNLYASRNTDGQVFRISVDSSAPTLEPYAQGPNSSQNDGARCALAPVTPLPSTKLDFGDAPDSYGTSFAKNGPRHQLEEGGVILGTRIDSEVQPPSAPESDDSVGSDDEDGVSFITDLAAGETALISIKATGAGYVNAWIDYNDNGSFDTSEKILDGRYINNGSQIISFDVPADISTGDTWARFRISSSPSLPAVGGAADGEVEDYEVSLFGRRVTTSYYPAANSSVTLAYEDLWPRQGDYDMNDLVLSYRTELNAVSLDNDPGSRSIDSIVISGEVEAIGASIKSGFAVEIPGLPRAAVDQANMSLKVGGEYQPDSFLEVGAGSENAVFIIYENVFRHVTKGEGCKFYRTEDFCGGTSASRFKLTIPVTGEVSADIADDLLFNPFIFGVNARRTEVHLMGRPPTIKAEASALGSYDDASNPSAGKYYQTSSGLPWAIVIGGPWAHTEEGHDIVQTYPSFEAYVSNGGGQSSDWFRAENAIAEKLFQE</sequence>
<evidence type="ECO:0000259" key="3">
    <source>
        <dbReference type="Pfam" id="PF16130"/>
    </source>
</evidence>
<feature type="domain" description="DUF6923" evidence="5">
    <location>
        <begin position="40"/>
        <end position="259"/>
    </location>
</feature>
<dbReference type="AlphaFoldDB" id="A0A5P9NFN1"/>
<dbReference type="SUPFAM" id="SSF75011">
    <property type="entry name" value="3-carboxy-cis,cis-mucoante lactonizing enzyme"/>
    <property type="match status" value="1"/>
</dbReference>
<evidence type="ECO:0000313" key="7">
    <source>
        <dbReference type="Proteomes" id="UP000326287"/>
    </source>
</evidence>
<dbReference type="InterPro" id="IPR011042">
    <property type="entry name" value="6-blade_b-propeller_TolB-like"/>
</dbReference>
<name>A0A5P9NFN1_9GAMM</name>
<gene>
    <name evidence="6" type="ORF">EY643_02340</name>
</gene>
<dbReference type="Proteomes" id="UP000326287">
    <property type="component" value="Chromosome"/>
</dbReference>
<feature type="chain" id="PRO_5024973529" evidence="2">
    <location>
        <begin position="21"/>
        <end position="704"/>
    </location>
</feature>
<dbReference type="InterPro" id="IPR031025">
    <property type="entry name" value="LruC_dom"/>
</dbReference>
<evidence type="ECO:0000256" key="2">
    <source>
        <dbReference type="SAM" id="SignalP"/>
    </source>
</evidence>
<dbReference type="InterPro" id="IPR054215">
    <property type="entry name" value="DUF6923"/>
</dbReference>
<organism evidence="6 7">
    <name type="scientific">Halioglobus maricola</name>
    <dbReference type="NCBI Taxonomy" id="2601894"/>
    <lineage>
        <taxon>Bacteria</taxon>
        <taxon>Pseudomonadati</taxon>
        <taxon>Pseudomonadota</taxon>
        <taxon>Gammaproteobacteria</taxon>
        <taxon>Cellvibrionales</taxon>
        <taxon>Halieaceae</taxon>
        <taxon>Halioglobus</taxon>
    </lineage>
</organism>
<dbReference type="OrthoDB" id="1204817at2"/>
<evidence type="ECO:0000256" key="1">
    <source>
        <dbReference type="SAM" id="MobiDB-lite"/>
    </source>
</evidence>
<evidence type="ECO:0000259" key="4">
    <source>
        <dbReference type="Pfam" id="PF20009"/>
    </source>
</evidence>
<accession>A0A5P9NFN1</accession>
<dbReference type="Gene3D" id="2.120.10.30">
    <property type="entry name" value="TolB, C-terminal domain"/>
    <property type="match status" value="1"/>
</dbReference>
<dbReference type="RefSeq" id="WP_152660694.1">
    <property type="nucleotide sequence ID" value="NZ_CP036422.1"/>
</dbReference>
<dbReference type="EMBL" id="CP036422">
    <property type="protein sequence ID" value="QFU74582.1"/>
    <property type="molecule type" value="Genomic_DNA"/>
</dbReference>
<dbReference type="Pfam" id="PF20009">
    <property type="entry name" value="GEVED"/>
    <property type="match status" value="1"/>
</dbReference>
<feature type="region of interest" description="Disordered" evidence="1">
    <location>
        <begin position="303"/>
        <end position="326"/>
    </location>
</feature>
<dbReference type="Pfam" id="PF16130">
    <property type="entry name" value="DUF4842"/>
    <property type="match status" value="1"/>
</dbReference>